<reference evidence="1 2" key="1">
    <citation type="submission" date="2013-09" db="EMBL/GenBank/DDBJ databases">
        <title>High correlation between genotypes and phenotypes of environmental bacteria Comamonas testosteroni strains.</title>
        <authorList>
            <person name="Liu L."/>
            <person name="Zhu W."/>
            <person name="Xia X."/>
            <person name="Xu B."/>
            <person name="Luo M."/>
            <person name="Wang G."/>
        </authorList>
    </citation>
    <scope>NUCLEOTIDE SEQUENCE [LARGE SCALE GENOMIC DNA]</scope>
    <source>
        <strain evidence="1 2">JL40</strain>
    </source>
</reference>
<accession>A0A096H9K9</accession>
<comment type="caution">
    <text evidence="1">The sequence shown here is derived from an EMBL/GenBank/DDBJ whole genome shotgun (WGS) entry which is preliminary data.</text>
</comment>
<dbReference type="Proteomes" id="UP000029553">
    <property type="component" value="Unassembled WGS sequence"/>
</dbReference>
<gene>
    <name evidence="1" type="ORF">P353_24900</name>
</gene>
<dbReference type="AlphaFoldDB" id="A0A096H9K9"/>
<evidence type="ECO:0000313" key="2">
    <source>
        <dbReference type="Proteomes" id="UP000029553"/>
    </source>
</evidence>
<organism evidence="1 2">
    <name type="scientific">Comamonas testosteroni</name>
    <name type="common">Pseudomonas testosteroni</name>
    <dbReference type="NCBI Taxonomy" id="285"/>
    <lineage>
        <taxon>Bacteria</taxon>
        <taxon>Pseudomonadati</taxon>
        <taxon>Pseudomonadota</taxon>
        <taxon>Betaproteobacteria</taxon>
        <taxon>Burkholderiales</taxon>
        <taxon>Comamonadaceae</taxon>
        <taxon>Comamonas</taxon>
    </lineage>
</organism>
<dbReference type="EMBL" id="AWOR01000081">
    <property type="protein sequence ID" value="KGH25497.1"/>
    <property type="molecule type" value="Genomic_DNA"/>
</dbReference>
<name>A0A096H9K9_COMTE</name>
<evidence type="ECO:0000313" key="1">
    <source>
        <dbReference type="EMBL" id="KGH25497.1"/>
    </source>
</evidence>
<sequence length="74" mass="8708">MFGPALGLRQRTFFRPLTSLASHLTKPEPMLLAPMAVMLTMKLFPNNEWFRGLHYRSPEQHDVHALIYLFIVRR</sequence>
<protein>
    <submittedName>
        <fullName evidence="1">Uncharacterized protein</fullName>
    </submittedName>
</protein>
<proteinExistence type="predicted"/>